<proteinExistence type="predicted"/>
<dbReference type="EMBL" id="CAUWAG010000013">
    <property type="protein sequence ID" value="CAJ2509961.1"/>
    <property type="molecule type" value="Genomic_DNA"/>
</dbReference>
<dbReference type="AlphaFoldDB" id="A0AAI8YJV9"/>
<reference evidence="1" key="1">
    <citation type="submission" date="2023-10" db="EMBL/GenBank/DDBJ databases">
        <authorList>
            <person name="Hackl T."/>
        </authorList>
    </citation>
    <scope>NUCLEOTIDE SEQUENCE</scope>
</reference>
<dbReference type="Pfam" id="PF11917">
    <property type="entry name" value="DUF3435"/>
    <property type="match status" value="1"/>
</dbReference>
<evidence type="ECO:0000313" key="2">
    <source>
        <dbReference type="Proteomes" id="UP001295740"/>
    </source>
</evidence>
<name>A0AAI8YJV9_9PEZI</name>
<dbReference type="PANTHER" id="PTHR37535:SF4">
    <property type="entry name" value="FLUG DOMAIN-CONTAINING PROTEIN"/>
    <property type="match status" value="1"/>
</dbReference>
<evidence type="ECO:0000313" key="1">
    <source>
        <dbReference type="EMBL" id="CAJ2509961.1"/>
    </source>
</evidence>
<accession>A0AAI8YJV9</accession>
<dbReference type="PANTHER" id="PTHR37535">
    <property type="entry name" value="FLUG DOMAIN PROTEIN"/>
    <property type="match status" value="1"/>
</dbReference>
<comment type="caution">
    <text evidence="1">The sequence shown here is derived from an EMBL/GenBank/DDBJ whole genome shotgun (WGS) entry which is preliminary data.</text>
</comment>
<sequence>MAYAKLRDDMGEQSLNAGFEERWTPKFWRRGAGNAVNDHLGDVPDSIRDQMMRHDPNQNTFLEEEKQIQLFKLFAYVSILWDPRAMRDMVPEDVWSNLPLDPEISELEVLRAELKGGQYRLVGNKHETKICQLTYTISLKRTNRDKLVVKKYRKDYFYNGPTRDIERQQGGQEEDEYIEPKLDLDIPERAQLAELLCHQPEHWSEEQISKARVEVIDLYAALCKKKETV</sequence>
<dbReference type="Proteomes" id="UP001295740">
    <property type="component" value="Unassembled WGS sequence"/>
</dbReference>
<organism evidence="1 2">
    <name type="scientific">Anthostomella pinea</name>
    <dbReference type="NCBI Taxonomy" id="933095"/>
    <lineage>
        <taxon>Eukaryota</taxon>
        <taxon>Fungi</taxon>
        <taxon>Dikarya</taxon>
        <taxon>Ascomycota</taxon>
        <taxon>Pezizomycotina</taxon>
        <taxon>Sordariomycetes</taxon>
        <taxon>Xylariomycetidae</taxon>
        <taxon>Xylariales</taxon>
        <taxon>Xylariaceae</taxon>
        <taxon>Anthostomella</taxon>
    </lineage>
</organism>
<keyword evidence="2" id="KW-1185">Reference proteome</keyword>
<dbReference type="InterPro" id="IPR021842">
    <property type="entry name" value="DUF3435"/>
</dbReference>
<gene>
    <name evidence="1" type="ORF">KHLLAP_LOCUS10429</name>
</gene>
<protein>
    <submittedName>
        <fullName evidence="1">Uu.00g058610.m01.CDS01</fullName>
    </submittedName>
</protein>